<dbReference type="SUPFAM" id="SSF57667">
    <property type="entry name" value="beta-beta-alpha zinc fingers"/>
    <property type="match status" value="2"/>
</dbReference>
<feature type="compositionally biased region" description="Low complexity" evidence="2">
    <location>
        <begin position="277"/>
        <end position="286"/>
    </location>
</feature>
<dbReference type="Gene3D" id="3.40.1230.10">
    <property type="entry name" value="MTH938-like"/>
    <property type="match status" value="1"/>
</dbReference>
<evidence type="ECO:0000313" key="5">
    <source>
        <dbReference type="Proteomes" id="UP000658997"/>
    </source>
</evidence>
<evidence type="ECO:0000256" key="2">
    <source>
        <dbReference type="SAM" id="MobiDB-lite"/>
    </source>
</evidence>
<keyword evidence="1" id="KW-0863">Zinc-finger</keyword>
<dbReference type="SUPFAM" id="SSF64076">
    <property type="entry name" value="MTH938-like"/>
    <property type="match status" value="1"/>
</dbReference>
<evidence type="ECO:0000259" key="3">
    <source>
        <dbReference type="PROSITE" id="PS50157"/>
    </source>
</evidence>
<dbReference type="Gene3D" id="3.30.160.60">
    <property type="entry name" value="Classic Zinc Finger"/>
    <property type="match status" value="2"/>
</dbReference>
<dbReference type="InterPro" id="IPR013087">
    <property type="entry name" value="Znf_C2H2_type"/>
</dbReference>
<dbReference type="InterPro" id="IPR036236">
    <property type="entry name" value="Znf_C2H2_sf"/>
</dbReference>
<gene>
    <name evidence="4" type="ORF">UBRO2_05767</name>
</gene>
<evidence type="ECO:0000313" key="4">
    <source>
        <dbReference type="EMBL" id="SYW85294.1"/>
    </source>
</evidence>
<keyword evidence="1" id="KW-0862">Zinc</keyword>
<dbReference type="EMBL" id="ULHB01000206">
    <property type="protein sequence ID" value="SYW85294.1"/>
    <property type="molecule type" value="Genomic_DNA"/>
</dbReference>
<proteinExistence type="predicted"/>
<feature type="compositionally biased region" description="Polar residues" evidence="2">
    <location>
        <begin position="341"/>
        <end position="351"/>
    </location>
</feature>
<feature type="domain" description="C2H2-type" evidence="3">
    <location>
        <begin position="676"/>
        <end position="706"/>
    </location>
</feature>
<dbReference type="GO" id="GO:0005743">
    <property type="term" value="C:mitochondrial inner membrane"/>
    <property type="evidence" value="ECO:0007669"/>
    <property type="project" value="TreeGrafter"/>
</dbReference>
<feature type="compositionally biased region" description="Polar residues" evidence="2">
    <location>
        <begin position="7"/>
        <end position="19"/>
    </location>
</feature>
<dbReference type="PROSITE" id="PS00028">
    <property type="entry name" value="ZINC_FINGER_C2H2_1"/>
    <property type="match status" value="2"/>
</dbReference>
<feature type="compositionally biased region" description="Polar residues" evidence="2">
    <location>
        <begin position="36"/>
        <end position="45"/>
    </location>
</feature>
<feature type="compositionally biased region" description="Basic residues" evidence="2">
    <location>
        <begin position="304"/>
        <end position="314"/>
    </location>
</feature>
<reference evidence="4" key="1">
    <citation type="submission" date="2018-08" db="EMBL/GenBank/DDBJ databases">
        <authorList>
            <person name="Guldener U."/>
        </authorList>
    </citation>
    <scope>NUCLEOTIDE SEQUENCE</scope>
    <source>
        <strain evidence="4">UB2</strain>
    </source>
</reference>
<organism evidence="4 5">
    <name type="scientific">Ustilago bromivora</name>
    <dbReference type="NCBI Taxonomy" id="307758"/>
    <lineage>
        <taxon>Eukaryota</taxon>
        <taxon>Fungi</taxon>
        <taxon>Dikarya</taxon>
        <taxon>Basidiomycota</taxon>
        <taxon>Ustilaginomycotina</taxon>
        <taxon>Ustilaginomycetes</taxon>
        <taxon>Ustilaginales</taxon>
        <taxon>Ustilaginaceae</taxon>
        <taxon>Ustilago</taxon>
    </lineage>
</organism>
<dbReference type="InterPro" id="IPR036748">
    <property type="entry name" value="MTH938-like_sf"/>
</dbReference>
<dbReference type="Proteomes" id="UP000658997">
    <property type="component" value="Unassembled WGS sequence"/>
</dbReference>
<dbReference type="PANTHER" id="PTHR21192:SF2">
    <property type="entry name" value="NADH DEHYDROGENASE [UBIQUINONE] 1 ALPHA SUBCOMPLEX ASSEMBLY FACTOR 3"/>
    <property type="match status" value="1"/>
</dbReference>
<dbReference type="GO" id="GO:0032981">
    <property type="term" value="P:mitochondrial respiratory chain complex I assembly"/>
    <property type="evidence" value="ECO:0007669"/>
    <property type="project" value="TreeGrafter"/>
</dbReference>
<accession>A0A8H8QSD1</accession>
<dbReference type="PROSITE" id="PS50157">
    <property type="entry name" value="ZINC_FINGER_C2H2_2"/>
    <property type="match status" value="1"/>
</dbReference>
<sequence length="895" mass="96006">MAASTEGALSSPQVRSPSVTAPLMGPPTCAKASPRSPATQTSTPLRSKPSKLSHLPPTPCVDVICCDADYSVMSVPCTGSDCLDCPELAPASPCSDIHYISSACTEPTCAAATSSTSAVVCSTAVACCDGNTCPDVPSSPCSQAHCSALSMTLALPTIAATCCTDEACDESELSPMLKAKVATICDCVVPPTPHTDSQAHAKAHSHRSQHNECRQCRGSITSVNAVEGGQLYSSFQELLDLCCCSMPPTVEQCCVGGQGSTAYACSTGAPHPSPAEQQQLSPAAHSSHQHHTQHQHGSSLQPHYHQHHQHHSHHTQPPLSDTPSSSIITSGGHHRDHPHSRASTVSTTATPQPGIASPATSSFSWSSAVMHSTSSHSKDKYHSSNTASFDPSGAVSFKDIFPGLQSWNDCMFEQPHLHSSHGGCLPPAMTLCNSEICETSAPHSHWMPSSHTHQTNAVQSTLNHHNGHNGQQGDARPQQCQWGGCNQRFWTVEELVAHVNHSHLARKNAATAAAETVHTPAEKSVLQATEHESKQLQHMGTGLQQGTTEASNSLECLWKDCHQVPVPEKLVFNGILTPTTMPEVWKHDGAGVQGQNDKISLAILQHLLHDHLGQHFTRPFLLKSGDQYLNAPTPSAHHSSAVTLVSPSTETVPSWTSKKRKNSEATSTTSTTTEPLFCRWENCSSSFDSYSALTDHIETAHVGSGGKHNTGQHRIVYDDFFNILQSSDPSTTISVCSTSPTSLTLADGLVVCEAIVILNNQVFLFDHPPLNQDYAVPSGIGWEHWIDQPVESGSKLEVTRKVRDVFKVFELVDERPEIILFGTGKRVLPPPGPVREWIAGLGIQLDVQSTHDAASTFNMLSEEGRKVAAILIPAKPTPKKRYTPDELHKLLSGQQ</sequence>
<name>A0A8H8QSD1_9BASI</name>
<dbReference type="PANTHER" id="PTHR21192">
    <property type="entry name" value="NUCLEAR PROTEIN E3-3"/>
    <property type="match status" value="1"/>
</dbReference>
<comment type="caution">
    <text evidence="4">The sequence shown here is derived from an EMBL/GenBank/DDBJ whole genome shotgun (WGS) entry which is preliminary data.</text>
</comment>
<dbReference type="AlphaFoldDB" id="A0A8H8QSD1"/>
<feature type="region of interest" description="Disordered" evidence="2">
    <location>
        <begin position="266"/>
        <end position="362"/>
    </location>
</feature>
<dbReference type="Pfam" id="PF04430">
    <property type="entry name" value="DUF498"/>
    <property type="match status" value="1"/>
</dbReference>
<evidence type="ECO:0000256" key="1">
    <source>
        <dbReference type="PROSITE-ProRule" id="PRU00042"/>
    </source>
</evidence>
<protein>
    <submittedName>
        <fullName evidence="4">Related to ZAP1 - metalloregulatory protein involved in zinc-responsive transcriptional regulation</fullName>
    </submittedName>
</protein>
<keyword evidence="5" id="KW-1185">Reference proteome</keyword>
<dbReference type="InterPro" id="IPR007523">
    <property type="entry name" value="NDUFAF3/AAMDC"/>
</dbReference>
<feature type="region of interest" description="Disordered" evidence="2">
    <location>
        <begin position="1"/>
        <end position="53"/>
    </location>
</feature>
<keyword evidence="1" id="KW-0479">Metal-binding</keyword>
<dbReference type="GO" id="GO:0008270">
    <property type="term" value="F:zinc ion binding"/>
    <property type="evidence" value="ECO:0007669"/>
    <property type="project" value="UniProtKB-KW"/>
</dbReference>
<dbReference type="SMART" id="SM00355">
    <property type="entry name" value="ZnF_C2H2"/>
    <property type="match status" value="2"/>
</dbReference>